<comment type="caution">
    <text evidence="6">The sequence shown here is derived from an EMBL/GenBank/DDBJ whole genome shotgun (WGS) entry which is preliminary data.</text>
</comment>
<keyword evidence="5" id="KW-0472">Membrane</keyword>
<dbReference type="EMBL" id="CAKOGP040001736">
    <property type="protein sequence ID" value="CAJ1947851.1"/>
    <property type="molecule type" value="Genomic_DNA"/>
</dbReference>
<dbReference type="AlphaFoldDB" id="A0AAD2FNY8"/>
<dbReference type="InterPro" id="IPR053211">
    <property type="entry name" value="DNA_repair-toleration"/>
</dbReference>
<name>A0AAD2FNY8_9STRA</name>
<evidence type="ECO:0000256" key="2">
    <source>
        <dbReference type="ARBA" id="ARBA00022729"/>
    </source>
</evidence>
<keyword evidence="2" id="KW-0732">Signal</keyword>
<evidence type="ECO:0000256" key="1">
    <source>
        <dbReference type="ARBA" id="ARBA00022614"/>
    </source>
</evidence>
<evidence type="ECO:0008006" key="8">
    <source>
        <dbReference type="Google" id="ProtNLM"/>
    </source>
</evidence>
<organism evidence="6 7">
    <name type="scientific">Cylindrotheca closterium</name>
    <dbReference type="NCBI Taxonomy" id="2856"/>
    <lineage>
        <taxon>Eukaryota</taxon>
        <taxon>Sar</taxon>
        <taxon>Stramenopiles</taxon>
        <taxon>Ochrophyta</taxon>
        <taxon>Bacillariophyta</taxon>
        <taxon>Bacillariophyceae</taxon>
        <taxon>Bacillariophycidae</taxon>
        <taxon>Bacillariales</taxon>
        <taxon>Bacillariaceae</taxon>
        <taxon>Cylindrotheca</taxon>
    </lineage>
</organism>
<keyword evidence="5" id="KW-0812">Transmembrane</keyword>
<dbReference type="Proteomes" id="UP001295423">
    <property type="component" value="Unassembled WGS sequence"/>
</dbReference>
<keyword evidence="1" id="KW-0433">Leucine-rich repeat</keyword>
<dbReference type="Pfam" id="PF00560">
    <property type="entry name" value="LRR_1"/>
    <property type="match status" value="2"/>
</dbReference>
<proteinExistence type="predicted"/>
<dbReference type="InterPro" id="IPR032675">
    <property type="entry name" value="LRR_dom_sf"/>
</dbReference>
<reference evidence="6" key="1">
    <citation type="submission" date="2023-08" db="EMBL/GenBank/DDBJ databases">
        <authorList>
            <person name="Audoor S."/>
            <person name="Bilcke G."/>
        </authorList>
    </citation>
    <scope>NUCLEOTIDE SEQUENCE</scope>
</reference>
<dbReference type="FunFam" id="3.80.10.10:FF:000041">
    <property type="entry name" value="LRR receptor-like serine/threonine-protein kinase ERECTA"/>
    <property type="match status" value="1"/>
</dbReference>
<feature type="compositionally biased region" description="Polar residues" evidence="4">
    <location>
        <begin position="47"/>
        <end position="57"/>
    </location>
</feature>
<dbReference type="PANTHER" id="PTHR48060:SF21">
    <property type="entry name" value="L DOMAIN-LIKE PROTEIN"/>
    <property type="match status" value="1"/>
</dbReference>
<feature type="region of interest" description="Disordered" evidence="4">
    <location>
        <begin position="47"/>
        <end position="76"/>
    </location>
</feature>
<accession>A0AAD2FNY8</accession>
<evidence type="ECO:0000256" key="3">
    <source>
        <dbReference type="ARBA" id="ARBA00022737"/>
    </source>
</evidence>
<evidence type="ECO:0000256" key="4">
    <source>
        <dbReference type="SAM" id="MobiDB-lite"/>
    </source>
</evidence>
<evidence type="ECO:0000313" key="7">
    <source>
        <dbReference type="Proteomes" id="UP001295423"/>
    </source>
</evidence>
<gene>
    <name evidence="6" type="ORF">CYCCA115_LOCUS11340</name>
</gene>
<evidence type="ECO:0000256" key="5">
    <source>
        <dbReference type="SAM" id="Phobius"/>
    </source>
</evidence>
<feature type="transmembrane region" description="Helical" evidence="5">
    <location>
        <begin position="22"/>
        <end position="43"/>
    </location>
</feature>
<keyword evidence="7" id="KW-1185">Reference proteome</keyword>
<dbReference type="PANTHER" id="PTHR48060">
    <property type="entry name" value="DNA DAMAGE-REPAIR/TOLERATION PROTEIN DRT100"/>
    <property type="match status" value="1"/>
</dbReference>
<dbReference type="Gene3D" id="3.80.10.10">
    <property type="entry name" value="Ribonuclease Inhibitor"/>
    <property type="match status" value="2"/>
</dbReference>
<dbReference type="SUPFAM" id="SSF52058">
    <property type="entry name" value="L domain-like"/>
    <property type="match status" value="1"/>
</dbReference>
<evidence type="ECO:0000313" key="6">
    <source>
        <dbReference type="EMBL" id="CAJ1947851.1"/>
    </source>
</evidence>
<sequence>MEENAAVEQHQLNNSGWNRRKCAVIAAIIVGLAAIGAGVGVAVTSGNEESIDNSVPTPSVLGDRRITTPGPTPFNGSSASLEENVFDFLTNFVDEQTLLDERSYTFSAYNWLMKNSTGDHIYFKDRIRQRFSLACIYYATKNTNDDEGVIHDDGLVSVQAHDEGPNRWIRDDKWLSDEDHECSWMGVRCINGNIVALNLTSNGLKGVFPMEVMMLKTYLLALQLGDNDRLFNKDQELRWLGQLSLLRLLDVRDTGFTNGGIPSYIGRLTDLRILEMANSKIPVRGDDVDGTIFKNLTQLVYLDIGGIQFNNNTFPDAITQLPRLEALYASNCGFEGKLESLLIPNSRRIQEIRLDNNNLSGQVPTSIHELYRLGSLSIRNNSLSGSLPTELGLMTHMTQLWLSGNLLSGAIPSEIGSMMSLQVLGLEGNKIRNETMPSEICDLGLVSLGADCKSDVACSSDCCTCCEPPCPVVDLW</sequence>
<protein>
    <recommendedName>
        <fullName evidence="8">Leucine-rich repeat-containing N-terminal plant-type domain-containing protein</fullName>
    </recommendedName>
</protein>
<keyword evidence="5" id="KW-1133">Transmembrane helix</keyword>
<dbReference type="InterPro" id="IPR001611">
    <property type="entry name" value="Leu-rich_rpt"/>
</dbReference>
<keyword evidence="3" id="KW-0677">Repeat</keyword>